<evidence type="ECO:0000313" key="2">
    <source>
        <dbReference type="Proteomes" id="UP001589870"/>
    </source>
</evidence>
<name>A0ABV6UBF1_9ACTN</name>
<protein>
    <submittedName>
        <fullName evidence="1">Uncharacterized protein</fullName>
    </submittedName>
</protein>
<sequence length="53" mass="5505">MQKVLALGDRILSAMVPSARAAAAECDYIKCAGGKTKLCCVQRNGSITCGACR</sequence>
<dbReference type="Proteomes" id="UP001589870">
    <property type="component" value="Unassembled WGS sequence"/>
</dbReference>
<keyword evidence="2" id="KW-1185">Reference proteome</keyword>
<organism evidence="1 2">
    <name type="scientific">Sphaerimonospora cavernae</name>
    <dbReference type="NCBI Taxonomy" id="1740611"/>
    <lineage>
        <taxon>Bacteria</taxon>
        <taxon>Bacillati</taxon>
        <taxon>Actinomycetota</taxon>
        <taxon>Actinomycetes</taxon>
        <taxon>Streptosporangiales</taxon>
        <taxon>Streptosporangiaceae</taxon>
        <taxon>Sphaerimonospora</taxon>
    </lineage>
</organism>
<proteinExistence type="predicted"/>
<gene>
    <name evidence="1" type="ORF">ACFHYQ_24670</name>
</gene>
<dbReference type="RefSeq" id="WP_394303510.1">
    <property type="nucleotide sequence ID" value="NZ_JBHMQT010000055.1"/>
</dbReference>
<comment type="caution">
    <text evidence="1">The sequence shown here is derived from an EMBL/GenBank/DDBJ whole genome shotgun (WGS) entry which is preliminary data.</text>
</comment>
<accession>A0ABV6UBF1</accession>
<dbReference type="EMBL" id="JBHMQT010000055">
    <property type="protein sequence ID" value="MFC0865492.1"/>
    <property type="molecule type" value="Genomic_DNA"/>
</dbReference>
<reference evidence="1 2" key="1">
    <citation type="submission" date="2024-09" db="EMBL/GenBank/DDBJ databases">
        <authorList>
            <person name="Sun Q."/>
            <person name="Mori K."/>
        </authorList>
    </citation>
    <scope>NUCLEOTIDE SEQUENCE [LARGE SCALE GENOMIC DNA]</scope>
    <source>
        <strain evidence="1 2">TBRC 1851</strain>
    </source>
</reference>
<evidence type="ECO:0000313" key="1">
    <source>
        <dbReference type="EMBL" id="MFC0865492.1"/>
    </source>
</evidence>